<organism evidence="9 10">
    <name type="scientific">Rhynchosporium agropyri</name>
    <dbReference type="NCBI Taxonomy" id="914238"/>
    <lineage>
        <taxon>Eukaryota</taxon>
        <taxon>Fungi</taxon>
        <taxon>Dikarya</taxon>
        <taxon>Ascomycota</taxon>
        <taxon>Pezizomycotina</taxon>
        <taxon>Leotiomycetes</taxon>
        <taxon>Helotiales</taxon>
        <taxon>Ploettnerulaceae</taxon>
        <taxon>Rhynchosporium</taxon>
    </lineage>
</organism>
<feature type="domain" description="Major facilitator superfamily (MFS) profile" evidence="8">
    <location>
        <begin position="56"/>
        <end position="504"/>
    </location>
</feature>
<protein>
    <submittedName>
        <fullName evidence="9">Related to allantoate permease</fullName>
    </submittedName>
</protein>
<evidence type="ECO:0000256" key="3">
    <source>
        <dbReference type="ARBA" id="ARBA00022692"/>
    </source>
</evidence>
<evidence type="ECO:0000313" key="10">
    <source>
        <dbReference type="Proteomes" id="UP000178912"/>
    </source>
</evidence>
<feature type="transmembrane region" description="Helical" evidence="7">
    <location>
        <begin position="282"/>
        <end position="304"/>
    </location>
</feature>
<feature type="transmembrane region" description="Helical" evidence="7">
    <location>
        <begin position="121"/>
        <end position="140"/>
    </location>
</feature>
<dbReference type="GO" id="GO:0016020">
    <property type="term" value="C:membrane"/>
    <property type="evidence" value="ECO:0007669"/>
    <property type="project" value="UniProtKB-SubCell"/>
</dbReference>
<evidence type="ECO:0000256" key="5">
    <source>
        <dbReference type="ARBA" id="ARBA00023136"/>
    </source>
</evidence>
<dbReference type="Pfam" id="PF07690">
    <property type="entry name" value="MFS_1"/>
    <property type="match status" value="1"/>
</dbReference>
<dbReference type="PANTHER" id="PTHR43791:SF57">
    <property type="entry name" value="MAJOR FACILITATOR SUPERFAMILY (MFS) PROFILE DOMAIN-CONTAINING PROTEIN"/>
    <property type="match status" value="1"/>
</dbReference>
<comment type="subcellular location">
    <subcellularLocation>
        <location evidence="1">Membrane</location>
        <topology evidence="1">Multi-pass membrane protein</topology>
    </subcellularLocation>
</comment>
<keyword evidence="5 7" id="KW-0472">Membrane</keyword>
<keyword evidence="10" id="KW-1185">Reference proteome</keyword>
<dbReference type="GO" id="GO:0022857">
    <property type="term" value="F:transmembrane transporter activity"/>
    <property type="evidence" value="ECO:0007669"/>
    <property type="project" value="InterPro"/>
</dbReference>
<sequence>MEHKIHPSVADSPDGNSLKPEYNEIESATNSTKELGPPIFDAAAIKRLLRKLDIRLLPFLALLYLLSFLDRTNIGNARLFDLELDLGMSGIDYNIALAIFFPTYVLAEVPSNMMIKRFSPSIWLTFIMVCWSAVVIGMGFVTNFDGLLACRAILGLAEGGLFPGVSYYITLWYPRHECGFRLALFFSAATAAGAFGGLLAAAIGKMAGTAGLGGWQWIFIIEGLLTLVVAAFAYWVIVDTPESAKFLTTDEKLEINRRLVHDRSDLADEFDMRYFWDALKDWKIYVHMLITIGIYTAVYSFSLFLPTIIRNMGYTNVQAQLLSVPPYVLGCIITIGAGYFADKYKQRAVFMLGCSGTAIVGWCMLISTTIPGVQYTGTFLACAGIFPCVPLGVAWNGNNIGGSLKRGVGIAMHVGAGNLGGVLAAFIYLPKDRPQFHQGHGILIGVITMAFCLSIFMRWSLKKENARRDRWAIENNMFPGSYTQEQKRMERAKGDNATFFRYTL</sequence>
<dbReference type="EMBL" id="FJUX01000053">
    <property type="protein sequence ID" value="CZT01872.1"/>
    <property type="molecule type" value="Genomic_DNA"/>
</dbReference>
<proteinExistence type="predicted"/>
<dbReference type="OrthoDB" id="2962993at2759"/>
<keyword evidence="3 7" id="KW-0812">Transmembrane</keyword>
<feature type="transmembrane region" description="Helical" evidence="7">
    <location>
        <begin position="182"/>
        <end position="203"/>
    </location>
</feature>
<feature type="transmembrane region" description="Helical" evidence="7">
    <location>
        <begin position="215"/>
        <end position="237"/>
    </location>
</feature>
<evidence type="ECO:0000256" key="2">
    <source>
        <dbReference type="ARBA" id="ARBA00022448"/>
    </source>
</evidence>
<feature type="transmembrane region" description="Helical" evidence="7">
    <location>
        <begin position="373"/>
        <end position="395"/>
    </location>
</feature>
<dbReference type="InterPro" id="IPR011701">
    <property type="entry name" value="MFS"/>
</dbReference>
<feature type="transmembrane region" description="Helical" evidence="7">
    <location>
        <begin position="324"/>
        <end position="341"/>
    </location>
</feature>
<evidence type="ECO:0000259" key="8">
    <source>
        <dbReference type="PROSITE" id="PS50850"/>
    </source>
</evidence>
<dbReference type="InterPro" id="IPR036259">
    <property type="entry name" value="MFS_trans_sf"/>
</dbReference>
<feature type="transmembrane region" description="Helical" evidence="7">
    <location>
        <begin position="91"/>
        <end position="109"/>
    </location>
</feature>
<evidence type="ECO:0000256" key="7">
    <source>
        <dbReference type="SAM" id="Phobius"/>
    </source>
</evidence>
<name>A0A1E1KUR4_9HELO</name>
<evidence type="ECO:0000313" key="9">
    <source>
        <dbReference type="EMBL" id="CZT01872.1"/>
    </source>
</evidence>
<evidence type="ECO:0000256" key="1">
    <source>
        <dbReference type="ARBA" id="ARBA00004141"/>
    </source>
</evidence>
<dbReference type="Gene3D" id="1.20.1250.20">
    <property type="entry name" value="MFS general substrate transporter like domains"/>
    <property type="match status" value="2"/>
</dbReference>
<reference evidence="10" key="1">
    <citation type="submission" date="2016-03" db="EMBL/GenBank/DDBJ databases">
        <authorList>
            <person name="Guldener U."/>
        </authorList>
    </citation>
    <scope>NUCLEOTIDE SEQUENCE [LARGE SCALE GENOMIC DNA]</scope>
    <source>
        <strain evidence="10">04CH-RAC-A.6.1</strain>
    </source>
</reference>
<keyword evidence="4 7" id="KW-1133">Transmembrane helix</keyword>
<accession>A0A1E1KUR4</accession>
<dbReference type="AlphaFoldDB" id="A0A1E1KUR4"/>
<feature type="transmembrane region" description="Helical" evidence="7">
    <location>
        <begin position="146"/>
        <end position="170"/>
    </location>
</feature>
<keyword evidence="2" id="KW-0813">Transport</keyword>
<feature type="transmembrane region" description="Helical" evidence="7">
    <location>
        <begin position="54"/>
        <end position="71"/>
    </location>
</feature>
<feature type="region of interest" description="Disordered" evidence="6">
    <location>
        <begin position="1"/>
        <end position="21"/>
    </location>
</feature>
<dbReference type="FunFam" id="1.20.1250.20:FF:000068">
    <property type="entry name" value="MFS general substrate transporter"/>
    <property type="match status" value="1"/>
</dbReference>
<gene>
    <name evidence="9" type="ORF">RAG0_09282</name>
</gene>
<dbReference type="Proteomes" id="UP000178912">
    <property type="component" value="Unassembled WGS sequence"/>
</dbReference>
<dbReference type="InterPro" id="IPR020846">
    <property type="entry name" value="MFS_dom"/>
</dbReference>
<evidence type="ECO:0000256" key="6">
    <source>
        <dbReference type="SAM" id="MobiDB-lite"/>
    </source>
</evidence>
<dbReference type="PANTHER" id="PTHR43791">
    <property type="entry name" value="PERMEASE-RELATED"/>
    <property type="match status" value="1"/>
</dbReference>
<feature type="transmembrane region" description="Helical" evidence="7">
    <location>
        <begin position="348"/>
        <end position="367"/>
    </location>
</feature>
<dbReference type="FunFam" id="1.20.1250.20:FF:000034">
    <property type="entry name" value="MFS general substrate transporter"/>
    <property type="match status" value="1"/>
</dbReference>
<dbReference type="PROSITE" id="PS50850">
    <property type="entry name" value="MFS"/>
    <property type="match status" value="1"/>
</dbReference>
<evidence type="ECO:0000256" key="4">
    <source>
        <dbReference type="ARBA" id="ARBA00022989"/>
    </source>
</evidence>
<feature type="transmembrane region" description="Helical" evidence="7">
    <location>
        <begin position="441"/>
        <end position="461"/>
    </location>
</feature>
<dbReference type="SUPFAM" id="SSF103473">
    <property type="entry name" value="MFS general substrate transporter"/>
    <property type="match status" value="1"/>
</dbReference>
<feature type="transmembrane region" description="Helical" evidence="7">
    <location>
        <begin position="407"/>
        <end position="429"/>
    </location>
</feature>